<dbReference type="AlphaFoldDB" id="A0A537J3Q3"/>
<dbReference type="GO" id="GO:0003677">
    <property type="term" value="F:DNA binding"/>
    <property type="evidence" value="ECO:0007669"/>
    <property type="project" value="InterPro"/>
</dbReference>
<dbReference type="SUPFAM" id="SSF47413">
    <property type="entry name" value="lambda repressor-like DNA-binding domains"/>
    <property type="match status" value="1"/>
</dbReference>
<dbReference type="InterPro" id="IPR001387">
    <property type="entry name" value="Cro/C1-type_HTH"/>
</dbReference>
<sequence length="130" mass="14101">MLGRNLLQLLLPRHAGRVTFSASRQGGAHDVNSVRVVLRRAAIETRLARLNWTKSELAARAGISRGHLSDLLAGRKRPRPELRGRLLNTFGATFDELFQIVPQTIEDNGNGVGTAALDGPQDGFAGGRHT</sequence>
<dbReference type="EMBL" id="VBAN01000443">
    <property type="protein sequence ID" value="TMI78174.1"/>
    <property type="molecule type" value="Genomic_DNA"/>
</dbReference>
<dbReference type="Gene3D" id="1.10.260.40">
    <property type="entry name" value="lambda repressor-like DNA-binding domains"/>
    <property type="match status" value="1"/>
</dbReference>
<proteinExistence type="predicted"/>
<name>A0A537J3Q3_9BACT</name>
<dbReference type="InterPro" id="IPR010982">
    <property type="entry name" value="Lambda_DNA-bd_dom_sf"/>
</dbReference>
<comment type="caution">
    <text evidence="3">The sequence shown here is derived from an EMBL/GenBank/DDBJ whole genome shotgun (WGS) entry which is preliminary data.</text>
</comment>
<reference evidence="3 4" key="1">
    <citation type="journal article" date="2019" name="Nat. Microbiol.">
        <title>Mediterranean grassland soil C-N compound turnover is dependent on rainfall and depth, and is mediated by genomically divergent microorganisms.</title>
        <authorList>
            <person name="Diamond S."/>
            <person name="Andeer P.F."/>
            <person name="Li Z."/>
            <person name="Crits-Christoph A."/>
            <person name="Burstein D."/>
            <person name="Anantharaman K."/>
            <person name="Lane K.R."/>
            <person name="Thomas B.C."/>
            <person name="Pan C."/>
            <person name="Northen T.R."/>
            <person name="Banfield J.F."/>
        </authorList>
    </citation>
    <scope>NUCLEOTIDE SEQUENCE [LARGE SCALE GENOMIC DNA]</scope>
    <source>
        <strain evidence="3">NP_6</strain>
    </source>
</reference>
<organism evidence="3 4">
    <name type="scientific">Candidatus Segetimicrobium genomatis</name>
    <dbReference type="NCBI Taxonomy" id="2569760"/>
    <lineage>
        <taxon>Bacteria</taxon>
        <taxon>Bacillati</taxon>
        <taxon>Candidatus Sysuimicrobiota</taxon>
        <taxon>Candidatus Sysuimicrobiia</taxon>
        <taxon>Candidatus Sysuimicrobiales</taxon>
        <taxon>Candidatus Segetimicrobiaceae</taxon>
        <taxon>Candidatus Segetimicrobium</taxon>
    </lineage>
</organism>
<protein>
    <submittedName>
        <fullName evidence="3">Helix-turn-helix transcriptional regulator</fullName>
    </submittedName>
</protein>
<feature type="domain" description="HTH cro/C1-type" evidence="2">
    <location>
        <begin position="43"/>
        <end position="97"/>
    </location>
</feature>
<dbReference type="PROSITE" id="PS50943">
    <property type="entry name" value="HTH_CROC1"/>
    <property type="match status" value="1"/>
</dbReference>
<evidence type="ECO:0000259" key="2">
    <source>
        <dbReference type="PROSITE" id="PS50943"/>
    </source>
</evidence>
<evidence type="ECO:0000313" key="3">
    <source>
        <dbReference type="EMBL" id="TMI78174.1"/>
    </source>
</evidence>
<evidence type="ECO:0000313" key="4">
    <source>
        <dbReference type="Proteomes" id="UP000318093"/>
    </source>
</evidence>
<gene>
    <name evidence="3" type="ORF">E6H03_12570</name>
</gene>
<dbReference type="SMART" id="SM00530">
    <property type="entry name" value="HTH_XRE"/>
    <property type="match status" value="1"/>
</dbReference>
<accession>A0A537J3Q3</accession>
<dbReference type="Proteomes" id="UP000318093">
    <property type="component" value="Unassembled WGS sequence"/>
</dbReference>
<dbReference type="CDD" id="cd00093">
    <property type="entry name" value="HTH_XRE"/>
    <property type="match status" value="1"/>
</dbReference>
<dbReference type="Pfam" id="PF01381">
    <property type="entry name" value="HTH_3"/>
    <property type="match status" value="1"/>
</dbReference>
<evidence type="ECO:0000256" key="1">
    <source>
        <dbReference type="SAM" id="MobiDB-lite"/>
    </source>
</evidence>
<feature type="region of interest" description="Disordered" evidence="1">
    <location>
        <begin position="111"/>
        <end position="130"/>
    </location>
</feature>